<sequence>MGTEEWSLAVAALSLLVSGLTTAWTVKYARAQLRHAHQVQKEASEPYVVVDIEPSDPGSLAMVLSVQNTGPTMARNVRITATPELTSSEGDDITKMLQRVLARPIPMLPPGRRLKYFFDTNQRFQSDLPMTFYFTVNAQGPGGDVEPLHYNVDLSVYGEALVGQRPTKFLEERLKKLEKPLVKLVKYYGAVNQPAIRAEAERRMAAWHRHQEELWPGSTGGADSGSS</sequence>
<evidence type="ECO:0000313" key="1">
    <source>
        <dbReference type="EMBL" id="GHE56217.1"/>
    </source>
</evidence>
<protein>
    <submittedName>
        <fullName evidence="1">Uncharacterized protein</fullName>
    </submittedName>
</protein>
<dbReference type="Proteomes" id="UP000608024">
    <property type="component" value="Unassembled WGS sequence"/>
</dbReference>
<reference evidence="1" key="2">
    <citation type="submission" date="2020-09" db="EMBL/GenBank/DDBJ databases">
        <authorList>
            <person name="Sun Q."/>
            <person name="Ohkuma M."/>
        </authorList>
    </citation>
    <scope>NUCLEOTIDE SEQUENCE</scope>
    <source>
        <strain evidence="1">JCM 4784</strain>
    </source>
</reference>
<proteinExistence type="predicted"/>
<dbReference type="AlphaFoldDB" id="A0A918ZLI0"/>
<gene>
    <name evidence="1" type="ORF">GCM10018785_26880</name>
</gene>
<accession>A0A918ZLI0</accession>
<organism evidence="1 2">
    <name type="scientific">Streptomyces longispororuber</name>
    <dbReference type="NCBI Taxonomy" id="68230"/>
    <lineage>
        <taxon>Bacteria</taxon>
        <taxon>Bacillati</taxon>
        <taxon>Actinomycetota</taxon>
        <taxon>Actinomycetes</taxon>
        <taxon>Kitasatosporales</taxon>
        <taxon>Streptomycetaceae</taxon>
        <taxon>Streptomyces</taxon>
    </lineage>
</organism>
<dbReference type="RefSeq" id="WP_190136134.1">
    <property type="nucleotide sequence ID" value="NZ_BNBT01000032.1"/>
</dbReference>
<keyword evidence="2" id="KW-1185">Reference proteome</keyword>
<reference evidence="1" key="1">
    <citation type="journal article" date="2014" name="Int. J. Syst. Evol. Microbiol.">
        <title>Complete genome sequence of Corynebacterium casei LMG S-19264T (=DSM 44701T), isolated from a smear-ripened cheese.</title>
        <authorList>
            <consortium name="US DOE Joint Genome Institute (JGI-PGF)"/>
            <person name="Walter F."/>
            <person name="Albersmeier A."/>
            <person name="Kalinowski J."/>
            <person name="Ruckert C."/>
        </authorList>
    </citation>
    <scope>NUCLEOTIDE SEQUENCE</scope>
    <source>
        <strain evidence="1">JCM 4784</strain>
    </source>
</reference>
<name>A0A918ZLI0_9ACTN</name>
<comment type="caution">
    <text evidence="1">The sequence shown here is derived from an EMBL/GenBank/DDBJ whole genome shotgun (WGS) entry which is preliminary data.</text>
</comment>
<evidence type="ECO:0000313" key="2">
    <source>
        <dbReference type="Proteomes" id="UP000608024"/>
    </source>
</evidence>
<dbReference type="EMBL" id="BNBT01000032">
    <property type="protein sequence ID" value="GHE56217.1"/>
    <property type="molecule type" value="Genomic_DNA"/>
</dbReference>